<evidence type="ECO:0000313" key="4">
    <source>
        <dbReference type="EMBL" id="HIR65295.1"/>
    </source>
</evidence>
<dbReference type="Pfam" id="PF02502">
    <property type="entry name" value="LacAB_rpiB"/>
    <property type="match status" value="1"/>
</dbReference>
<dbReference type="Proteomes" id="UP000824200">
    <property type="component" value="Unassembled WGS sequence"/>
</dbReference>
<dbReference type="NCBIfam" id="TIGR01120">
    <property type="entry name" value="rpiB"/>
    <property type="match status" value="1"/>
</dbReference>
<sequence>MKIAMASDHGGLDLKNRVKQYLEECGHQVVDFGTYTADSCDYPDFARPCAEAVANGSCERGIVVCTTGIGVSIVANKVKGVRCALCTNSDMATMTRRHNNANVLAMGQRYVDFDTAKQIVNAFLSTPFDGGRHQRRVDKIETL</sequence>
<proteinExistence type="inferred from homology"/>
<evidence type="ECO:0000256" key="1">
    <source>
        <dbReference type="ARBA" id="ARBA00008754"/>
    </source>
</evidence>
<dbReference type="EC" id="5.3.1.6" evidence="4"/>
<evidence type="ECO:0000256" key="2">
    <source>
        <dbReference type="ARBA" id="ARBA00023235"/>
    </source>
</evidence>
<dbReference type="Gene3D" id="3.40.1400.10">
    <property type="entry name" value="Sugar-phosphate isomerase, RpiB/LacA/LacB"/>
    <property type="match status" value="1"/>
</dbReference>
<feature type="active site" description="Proton donor" evidence="3">
    <location>
        <position position="98"/>
    </location>
</feature>
<dbReference type="AlphaFoldDB" id="A0A9D1E303"/>
<reference evidence="4" key="1">
    <citation type="submission" date="2020-10" db="EMBL/GenBank/DDBJ databases">
        <authorList>
            <person name="Gilroy R."/>
        </authorList>
    </citation>
    <scope>NUCLEOTIDE SEQUENCE</scope>
    <source>
        <strain evidence="4">CHK121-14286</strain>
    </source>
</reference>
<dbReference type="PANTHER" id="PTHR30345">
    <property type="entry name" value="RIBOSE-5-PHOSPHATE ISOMERASE B"/>
    <property type="match status" value="1"/>
</dbReference>
<gene>
    <name evidence="4" type="primary">rpiB</name>
    <name evidence="4" type="ORF">IAC95_00160</name>
</gene>
<dbReference type="PIRSF" id="PIRSF005384">
    <property type="entry name" value="RpiB_LacA_B"/>
    <property type="match status" value="1"/>
</dbReference>
<dbReference type="SUPFAM" id="SSF89623">
    <property type="entry name" value="Ribose/Galactose isomerase RpiB/AlsB"/>
    <property type="match status" value="1"/>
</dbReference>
<dbReference type="PANTHER" id="PTHR30345:SF0">
    <property type="entry name" value="DNA DAMAGE-REPAIR_TOLERATION PROTEIN DRT102"/>
    <property type="match status" value="1"/>
</dbReference>
<dbReference type="NCBIfam" id="TIGR00689">
    <property type="entry name" value="rpiB_lacA_lacB"/>
    <property type="match status" value="1"/>
</dbReference>
<organism evidence="4 5">
    <name type="scientific">Candidatus Fimimonas gallinarum</name>
    <dbReference type="NCBI Taxonomy" id="2840821"/>
    <lineage>
        <taxon>Bacteria</taxon>
        <taxon>Pseudomonadati</taxon>
        <taxon>Myxococcota</taxon>
        <taxon>Myxococcia</taxon>
        <taxon>Myxococcales</taxon>
        <taxon>Cystobacterineae</taxon>
        <taxon>Myxococcaceae</taxon>
        <taxon>Myxococcaceae incertae sedis</taxon>
        <taxon>Candidatus Fimimonas</taxon>
    </lineage>
</organism>
<dbReference type="InterPro" id="IPR003500">
    <property type="entry name" value="RpiB_LacA_LacB"/>
</dbReference>
<dbReference type="NCBIfam" id="NF004051">
    <property type="entry name" value="PRK05571.1"/>
    <property type="match status" value="1"/>
</dbReference>
<dbReference type="GO" id="GO:0004751">
    <property type="term" value="F:ribose-5-phosphate isomerase activity"/>
    <property type="evidence" value="ECO:0007669"/>
    <property type="project" value="UniProtKB-EC"/>
</dbReference>
<evidence type="ECO:0000256" key="3">
    <source>
        <dbReference type="PIRSR" id="PIRSR005384-1"/>
    </source>
</evidence>
<comment type="similarity">
    <text evidence="1">Belongs to the LacAB/RpiB family.</text>
</comment>
<accession>A0A9D1E303</accession>
<keyword evidence="2 4" id="KW-0413">Isomerase</keyword>
<reference evidence="4" key="2">
    <citation type="journal article" date="2021" name="PeerJ">
        <title>Extensive microbial diversity within the chicken gut microbiome revealed by metagenomics and culture.</title>
        <authorList>
            <person name="Gilroy R."/>
            <person name="Ravi A."/>
            <person name="Getino M."/>
            <person name="Pursley I."/>
            <person name="Horton D.L."/>
            <person name="Alikhan N.F."/>
            <person name="Baker D."/>
            <person name="Gharbi K."/>
            <person name="Hall N."/>
            <person name="Watson M."/>
            <person name="Adriaenssens E.M."/>
            <person name="Foster-Nyarko E."/>
            <person name="Jarju S."/>
            <person name="Secka A."/>
            <person name="Antonio M."/>
            <person name="Oren A."/>
            <person name="Chaudhuri R.R."/>
            <person name="La Ragione R."/>
            <person name="Hildebrand F."/>
            <person name="Pallen M.J."/>
        </authorList>
    </citation>
    <scope>NUCLEOTIDE SEQUENCE</scope>
    <source>
        <strain evidence="4">CHK121-14286</strain>
    </source>
</reference>
<protein>
    <submittedName>
        <fullName evidence="4">Ribose 5-phosphate isomerase B</fullName>
        <ecNumber evidence="4">5.3.1.6</ecNumber>
    </submittedName>
</protein>
<dbReference type="GO" id="GO:0005975">
    <property type="term" value="P:carbohydrate metabolic process"/>
    <property type="evidence" value="ECO:0007669"/>
    <property type="project" value="InterPro"/>
</dbReference>
<dbReference type="InterPro" id="IPR004785">
    <property type="entry name" value="RpiB"/>
</dbReference>
<dbReference type="InterPro" id="IPR036569">
    <property type="entry name" value="RpiB_LacA_LacB_sf"/>
</dbReference>
<dbReference type="EMBL" id="DVHL01000002">
    <property type="protein sequence ID" value="HIR65295.1"/>
    <property type="molecule type" value="Genomic_DNA"/>
</dbReference>
<comment type="caution">
    <text evidence="4">The sequence shown here is derived from an EMBL/GenBank/DDBJ whole genome shotgun (WGS) entry which is preliminary data.</text>
</comment>
<evidence type="ECO:0000313" key="5">
    <source>
        <dbReference type="Proteomes" id="UP000824200"/>
    </source>
</evidence>
<feature type="active site" description="Proton acceptor" evidence="3">
    <location>
        <position position="65"/>
    </location>
</feature>
<name>A0A9D1E303_9BACT</name>